<name>A0ABS3RAN0_9ACTN</name>
<evidence type="ECO:0000259" key="4">
    <source>
        <dbReference type="Pfam" id="PF13649"/>
    </source>
</evidence>
<keyword evidence="2" id="KW-0808">Transferase</keyword>
<feature type="region of interest" description="Disordered" evidence="3">
    <location>
        <begin position="34"/>
        <end position="69"/>
    </location>
</feature>
<dbReference type="EMBL" id="JAGEOK010000032">
    <property type="protein sequence ID" value="MBO2443290.1"/>
    <property type="molecule type" value="Genomic_DNA"/>
</dbReference>
<dbReference type="InterPro" id="IPR041698">
    <property type="entry name" value="Methyltransf_25"/>
</dbReference>
<dbReference type="InterPro" id="IPR029063">
    <property type="entry name" value="SAM-dependent_MTases_sf"/>
</dbReference>
<sequence>MSARLSGAVRTGSKEAISTRLPFPVPRAVAIGEGEPAPCASGDTKHSVPTAGRPATPPGPPEPGLSEPGAILVDAGYRRRRLGGSDHGEGAVVRHSSGDHALDPGGYDAELRRHEPVLRRACGVRLHDHVLDIGCGTGRTTRAAARAARAGGALGVDISASAIGRARELARAEGLGNVAFEHADAQVHRFPRGRFDLAASRFGTMFFDDPVAAFANVGQALRPAGRLVMMVWQPAERNEWEVAVRRSLAGAEERVAADEGPDAFSLGDPPTVRRVLDEAGFTDIAFTGVHEPVYYGPDVEAALGWVRRFASTGAALERLDPAGAARAIERLRETLAAHLADDGVWFDSSAWLVTARRP</sequence>
<evidence type="ECO:0000256" key="3">
    <source>
        <dbReference type="SAM" id="MobiDB-lite"/>
    </source>
</evidence>
<evidence type="ECO:0000256" key="1">
    <source>
        <dbReference type="ARBA" id="ARBA00022603"/>
    </source>
</evidence>
<dbReference type="Pfam" id="PF13649">
    <property type="entry name" value="Methyltransf_25"/>
    <property type="match status" value="1"/>
</dbReference>
<comment type="caution">
    <text evidence="5">The sequence shown here is derived from an EMBL/GenBank/DDBJ whole genome shotgun (WGS) entry which is preliminary data.</text>
</comment>
<organism evidence="5 6">
    <name type="scientific">Actinomadura nitritigenes</name>
    <dbReference type="NCBI Taxonomy" id="134602"/>
    <lineage>
        <taxon>Bacteria</taxon>
        <taxon>Bacillati</taxon>
        <taxon>Actinomycetota</taxon>
        <taxon>Actinomycetes</taxon>
        <taxon>Streptosporangiales</taxon>
        <taxon>Thermomonosporaceae</taxon>
        <taxon>Actinomadura</taxon>
    </lineage>
</organism>
<dbReference type="PANTHER" id="PTHR43861">
    <property type="entry name" value="TRANS-ACONITATE 2-METHYLTRANSFERASE-RELATED"/>
    <property type="match status" value="1"/>
</dbReference>
<dbReference type="CDD" id="cd02440">
    <property type="entry name" value="AdoMet_MTases"/>
    <property type="match status" value="1"/>
</dbReference>
<feature type="domain" description="Methyltransferase" evidence="4">
    <location>
        <begin position="130"/>
        <end position="225"/>
    </location>
</feature>
<evidence type="ECO:0000256" key="2">
    <source>
        <dbReference type="ARBA" id="ARBA00022679"/>
    </source>
</evidence>
<evidence type="ECO:0000313" key="5">
    <source>
        <dbReference type="EMBL" id="MBO2443290.1"/>
    </source>
</evidence>
<evidence type="ECO:0000313" key="6">
    <source>
        <dbReference type="Proteomes" id="UP000666915"/>
    </source>
</evidence>
<feature type="region of interest" description="Disordered" evidence="3">
    <location>
        <begin position="83"/>
        <end position="107"/>
    </location>
</feature>
<keyword evidence="1 5" id="KW-0489">Methyltransferase</keyword>
<accession>A0ABS3RAN0</accession>
<dbReference type="GO" id="GO:0008168">
    <property type="term" value="F:methyltransferase activity"/>
    <property type="evidence" value="ECO:0007669"/>
    <property type="project" value="UniProtKB-KW"/>
</dbReference>
<dbReference type="GO" id="GO:0032259">
    <property type="term" value="P:methylation"/>
    <property type="evidence" value="ECO:0007669"/>
    <property type="project" value="UniProtKB-KW"/>
</dbReference>
<protein>
    <submittedName>
        <fullName evidence="5">Methyltransferase domain-containing protein</fullName>
    </submittedName>
</protein>
<keyword evidence="6" id="KW-1185">Reference proteome</keyword>
<dbReference type="PANTHER" id="PTHR43861:SF1">
    <property type="entry name" value="TRANS-ACONITATE 2-METHYLTRANSFERASE"/>
    <property type="match status" value="1"/>
</dbReference>
<dbReference type="SUPFAM" id="SSF53335">
    <property type="entry name" value="S-adenosyl-L-methionine-dependent methyltransferases"/>
    <property type="match status" value="1"/>
</dbReference>
<proteinExistence type="predicted"/>
<reference evidence="5 6" key="1">
    <citation type="submission" date="2021-03" db="EMBL/GenBank/DDBJ databases">
        <authorList>
            <person name="Kanchanasin P."/>
            <person name="Saeng-In P."/>
            <person name="Phongsopitanun W."/>
            <person name="Yuki M."/>
            <person name="Kudo T."/>
            <person name="Ohkuma M."/>
            <person name="Tanasupawat S."/>
        </authorList>
    </citation>
    <scope>NUCLEOTIDE SEQUENCE [LARGE SCALE GENOMIC DNA]</scope>
    <source>
        <strain evidence="5 6">L46</strain>
    </source>
</reference>
<dbReference type="Proteomes" id="UP000666915">
    <property type="component" value="Unassembled WGS sequence"/>
</dbReference>
<gene>
    <name evidence="5" type="ORF">J4557_37785</name>
</gene>
<dbReference type="Gene3D" id="3.40.50.150">
    <property type="entry name" value="Vaccinia Virus protein VP39"/>
    <property type="match status" value="1"/>
</dbReference>